<dbReference type="OrthoDB" id="2990705at2"/>
<dbReference type="EMBL" id="QXQB01000001">
    <property type="protein sequence ID" value="RJX40851.1"/>
    <property type="molecule type" value="Genomic_DNA"/>
</dbReference>
<feature type="transmembrane region" description="Helical" evidence="1">
    <location>
        <begin position="77"/>
        <end position="95"/>
    </location>
</feature>
<dbReference type="Proteomes" id="UP000267798">
    <property type="component" value="Unassembled WGS sequence"/>
</dbReference>
<evidence type="ECO:0000256" key="1">
    <source>
        <dbReference type="SAM" id="Phobius"/>
    </source>
</evidence>
<name>A0A3A6PVM8_9BACL</name>
<gene>
    <name evidence="2" type="ORF">D3P09_02175</name>
</gene>
<reference evidence="2 3" key="1">
    <citation type="submission" date="2018-09" db="EMBL/GenBank/DDBJ databases">
        <title>Paenibacillus aracenensis nov. sp. isolated from a cave in southern Spain.</title>
        <authorList>
            <person name="Jurado V."/>
            <person name="Gutierrez-Patricio S."/>
            <person name="Gonzalez-Pimentel J.L."/>
            <person name="Miller A.Z."/>
            <person name="Laiz L."/>
            <person name="Saiz-Jimenez C."/>
        </authorList>
    </citation>
    <scope>NUCLEOTIDE SEQUENCE [LARGE SCALE GENOMIC DNA]</scope>
    <source>
        <strain evidence="2 3">JCM 19203</strain>
    </source>
</reference>
<evidence type="ECO:0000313" key="3">
    <source>
        <dbReference type="Proteomes" id="UP000267798"/>
    </source>
</evidence>
<sequence>MPIWLIIQIGLLVLSSLLAFVFYISKGWRIGLPFNKDQAMKLIFIRIVPILWLSSSFVIGIIYLLINTQIFSDSLQVLSMIVFPLITLTIIFIGIRKRDKQNESEKQYERNALKKISEKCEQWINQFSFISSENVELKVYISKGNPIGKISVFNVNEQQKNEINQFKDSLPHNVYLEVFPFSNNGDDYIH</sequence>
<keyword evidence="1" id="KW-0812">Transmembrane</keyword>
<proteinExistence type="predicted"/>
<feature type="transmembrane region" description="Helical" evidence="1">
    <location>
        <begin position="44"/>
        <end position="65"/>
    </location>
</feature>
<keyword evidence="1" id="KW-1133">Transmembrane helix</keyword>
<accession>A0A3A6PVM8</accession>
<feature type="transmembrane region" description="Helical" evidence="1">
    <location>
        <begin position="6"/>
        <end position="24"/>
    </location>
</feature>
<dbReference type="AlphaFoldDB" id="A0A3A6PVM8"/>
<keyword evidence="1" id="KW-0472">Membrane</keyword>
<protein>
    <submittedName>
        <fullName evidence="2">Uncharacterized protein</fullName>
    </submittedName>
</protein>
<comment type="caution">
    <text evidence="2">The sequence shown here is derived from an EMBL/GenBank/DDBJ whole genome shotgun (WGS) entry which is preliminary data.</text>
</comment>
<keyword evidence="3" id="KW-1185">Reference proteome</keyword>
<dbReference type="RefSeq" id="WP_120106794.1">
    <property type="nucleotide sequence ID" value="NZ_QXQB01000001.1"/>
</dbReference>
<evidence type="ECO:0000313" key="2">
    <source>
        <dbReference type="EMBL" id="RJX40851.1"/>
    </source>
</evidence>
<organism evidence="2 3">
    <name type="scientific">Paenibacillus pinisoli</name>
    <dbReference type="NCBI Taxonomy" id="1276110"/>
    <lineage>
        <taxon>Bacteria</taxon>
        <taxon>Bacillati</taxon>
        <taxon>Bacillota</taxon>
        <taxon>Bacilli</taxon>
        <taxon>Bacillales</taxon>
        <taxon>Paenibacillaceae</taxon>
        <taxon>Paenibacillus</taxon>
    </lineage>
</organism>